<organism evidence="1 2">
    <name type="scientific">Leisingera aquaemixtae</name>
    <dbReference type="NCBI Taxonomy" id="1396826"/>
    <lineage>
        <taxon>Bacteria</taxon>
        <taxon>Pseudomonadati</taxon>
        <taxon>Pseudomonadota</taxon>
        <taxon>Alphaproteobacteria</taxon>
        <taxon>Rhodobacterales</taxon>
        <taxon>Roseobacteraceae</taxon>
        <taxon>Leisingera</taxon>
    </lineage>
</organism>
<evidence type="ECO:0000313" key="2">
    <source>
        <dbReference type="Proteomes" id="UP000051326"/>
    </source>
</evidence>
<gene>
    <name evidence="1" type="ORF">PHA8399_03470</name>
</gene>
<dbReference type="InterPro" id="IPR014937">
    <property type="entry name" value="DUF1810"/>
</dbReference>
<protein>
    <recommendedName>
        <fullName evidence="3">Calpastatin</fullName>
    </recommendedName>
</protein>
<dbReference type="Gene3D" id="1.25.40.380">
    <property type="entry name" value="Protein of unknown function DUF1810"/>
    <property type="match status" value="1"/>
</dbReference>
<evidence type="ECO:0008006" key="3">
    <source>
        <dbReference type="Google" id="ProtNLM"/>
    </source>
</evidence>
<name>A0A0P1HCL3_9RHOB</name>
<dbReference type="EMBL" id="CYSR01000031">
    <property type="protein sequence ID" value="CUI01329.1"/>
    <property type="molecule type" value="Genomic_DNA"/>
</dbReference>
<reference evidence="1 2" key="1">
    <citation type="submission" date="2015-09" db="EMBL/GenBank/DDBJ databases">
        <authorList>
            <consortium name="Swine Surveillance"/>
        </authorList>
    </citation>
    <scope>NUCLEOTIDE SEQUENCE [LARGE SCALE GENOMIC DNA]</scope>
    <source>
        <strain evidence="1 2">CECT 8399</strain>
    </source>
</reference>
<accession>A0A0P1HCL3</accession>
<dbReference type="Pfam" id="PF08837">
    <property type="entry name" value="DUF1810"/>
    <property type="match status" value="1"/>
</dbReference>
<sequence>MSDHDGIDSDFEDDFAEELDMFVEAQDTVWAAVLNELSAGQKTSHWMWFVFPQLAELGRSHMAQLYGIEDLVEATAYLNHEKLRARLVEVSQLMLQHRSKKPEQILGGIDAKKLRSSMTLFAAVPGAPAEFQQVLDAFYDGQPCPLTRDALAGG</sequence>
<dbReference type="STRING" id="1396826.PHA8399_03470"/>
<dbReference type="PIRSF" id="PIRSF008546">
    <property type="entry name" value="UCP008546"/>
    <property type="match status" value="1"/>
</dbReference>
<dbReference type="RefSeq" id="WP_058287356.1">
    <property type="nucleotide sequence ID" value="NZ_CYSR01000031.1"/>
</dbReference>
<dbReference type="AlphaFoldDB" id="A0A0P1HCL3"/>
<evidence type="ECO:0000313" key="1">
    <source>
        <dbReference type="EMBL" id="CUI01329.1"/>
    </source>
</evidence>
<dbReference type="SUPFAM" id="SSF140736">
    <property type="entry name" value="Rv1873-like"/>
    <property type="match status" value="1"/>
</dbReference>
<proteinExistence type="predicted"/>
<dbReference type="InterPro" id="IPR036287">
    <property type="entry name" value="Rv1873-like_sf"/>
</dbReference>
<dbReference type="Proteomes" id="UP000051326">
    <property type="component" value="Unassembled WGS sequence"/>
</dbReference>